<comment type="caution">
    <text evidence="2">The sequence shown here is derived from an EMBL/GenBank/DDBJ whole genome shotgun (WGS) entry which is preliminary data.</text>
</comment>
<evidence type="ECO:0000313" key="2">
    <source>
        <dbReference type="EMBL" id="MDR7153641.1"/>
    </source>
</evidence>
<evidence type="ECO:0000259" key="1">
    <source>
        <dbReference type="Pfam" id="PF13302"/>
    </source>
</evidence>
<dbReference type="InterPro" id="IPR016181">
    <property type="entry name" value="Acyl_CoA_acyltransferase"/>
</dbReference>
<dbReference type="RefSeq" id="WP_310221692.1">
    <property type="nucleotide sequence ID" value="NZ_JAVDWV010000002.1"/>
</dbReference>
<organism evidence="2 3">
    <name type="scientific">Sphingobium xenophagum</name>
    <dbReference type="NCBI Taxonomy" id="121428"/>
    <lineage>
        <taxon>Bacteria</taxon>
        <taxon>Pseudomonadati</taxon>
        <taxon>Pseudomonadota</taxon>
        <taxon>Alphaproteobacteria</taxon>
        <taxon>Sphingomonadales</taxon>
        <taxon>Sphingomonadaceae</taxon>
        <taxon>Sphingobium</taxon>
    </lineage>
</organism>
<dbReference type="PANTHER" id="PTHR43792">
    <property type="entry name" value="GNAT FAMILY, PUTATIVE (AFU_ORTHOLOGUE AFUA_3G00765)-RELATED-RELATED"/>
    <property type="match status" value="1"/>
</dbReference>
<feature type="domain" description="N-acetyltransferase" evidence="1">
    <location>
        <begin position="12"/>
        <end position="154"/>
    </location>
</feature>
<name>A0ABU1WWE7_SPHXE</name>
<accession>A0ABU1WWE7</accession>
<evidence type="ECO:0000313" key="3">
    <source>
        <dbReference type="Proteomes" id="UP001267638"/>
    </source>
</evidence>
<dbReference type="EMBL" id="JAVDWV010000002">
    <property type="protein sequence ID" value="MDR7153641.1"/>
    <property type="molecule type" value="Genomic_DNA"/>
</dbReference>
<dbReference type="Pfam" id="PF13302">
    <property type="entry name" value="Acetyltransf_3"/>
    <property type="match status" value="1"/>
</dbReference>
<dbReference type="SUPFAM" id="SSF55729">
    <property type="entry name" value="Acyl-CoA N-acyltransferases (Nat)"/>
    <property type="match status" value="1"/>
</dbReference>
<protein>
    <submittedName>
        <fullName evidence="2">RimJ/RimL family protein N-acetyltransferase</fullName>
    </submittedName>
</protein>
<dbReference type="Proteomes" id="UP001267638">
    <property type="component" value="Unassembled WGS sequence"/>
</dbReference>
<dbReference type="InterPro" id="IPR000182">
    <property type="entry name" value="GNAT_dom"/>
</dbReference>
<sequence length="178" mass="19225">MTDAPTLHTDHLILRPHGNADYAACRALWADAQVVRHVGGVPLDAQAVWFRLLRYAGMWSLLGYGMWVIEDRTTGAFLGEGGLLSAERGLPELEGVPEAGWVLGPQAWGRGVASEAMGAVVGWADAHLDAPSLRCMIEPDHGASIRVAEKLGFVALADSVLGDKPMRVFDRPRRPYSA</sequence>
<dbReference type="PANTHER" id="PTHR43792:SF16">
    <property type="entry name" value="N-ACETYLTRANSFERASE DOMAIN-CONTAINING PROTEIN"/>
    <property type="match status" value="1"/>
</dbReference>
<dbReference type="Gene3D" id="3.40.630.30">
    <property type="match status" value="1"/>
</dbReference>
<keyword evidence="3" id="KW-1185">Reference proteome</keyword>
<gene>
    <name evidence="2" type="ORF">J2W40_000438</name>
</gene>
<dbReference type="InterPro" id="IPR051531">
    <property type="entry name" value="N-acetyltransferase"/>
</dbReference>
<reference evidence="2 3" key="1">
    <citation type="submission" date="2023-07" db="EMBL/GenBank/DDBJ databases">
        <title>Sorghum-associated microbial communities from plants grown in Nebraska, USA.</title>
        <authorList>
            <person name="Schachtman D."/>
        </authorList>
    </citation>
    <scope>NUCLEOTIDE SEQUENCE [LARGE SCALE GENOMIC DNA]</scope>
    <source>
        <strain evidence="2 3">4256</strain>
    </source>
</reference>
<proteinExistence type="predicted"/>